<feature type="region of interest" description="Disordered" evidence="1">
    <location>
        <begin position="45"/>
        <end position="67"/>
    </location>
</feature>
<proteinExistence type="predicted"/>
<sequence>MHGVTITRSTESDHQPGALLPGQHTRHDGRLHGAAHEVAVARGYLGPPRQGLEPPAGRRPPGQHLLQRHPGGVLLRRARLVAAVGDEDLGRPRQPPQVDVPVLPQEVVRVLAEQVPVLLRVLPHVPEDAAPGPGIRVGPQQAARDVAADERPLLLRADVHGDGHQPRVVLRVRAAEGQRLEVVPVGLWAEDFEPERALCAQPLGRLRPAGDYDLGYTPLAECRGAEPPPNRLVWNLVSGQLDDHERAFIVRVRGTAVVFDQAVVSWVAQLLVVLEVVAAHEENRGEVDAHPVVMADMLDEGALPDPGRTDDGEHAGSTLRFSLSQQKADDLLHFLLPAEHGPLQEQVRAVGLAADARIALEEDDELLHVGDHAAEPVDHAPHLRGAVRGTEAEALGGVEPGQHGREAARGRRRRVVVVGVAAAAREGVEHVVAAVHGLSERVELAEHGLVGDAPALGLLDGDADAQQREAQLLDAVLRAALLLQVPLDQERHGPAEQVAEDRGQEHLHGHRSS</sequence>
<reference evidence="2" key="3">
    <citation type="submission" date="2022-06" db="UniProtKB">
        <authorList>
            <consortium name="EnsemblPlants"/>
        </authorList>
    </citation>
    <scope>IDENTIFICATION</scope>
</reference>
<keyword evidence="3" id="KW-1185">Reference proteome</keyword>
<organism evidence="2 3">
    <name type="scientific">Triticum urartu</name>
    <name type="common">Red wild einkorn</name>
    <name type="synonym">Crithodium urartu</name>
    <dbReference type="NCBI Taxonomy" id="4572"/>
    <lineage>
        <taxon>Eukaryota</taxon>
        <taxon>Viridiplantae</taxon>
        <taxon>Streptophyta</taxon>
        <taxon>Embryophyta</taxon>
        <taxon>Tracheophyta</taxon>
        <taxon>Spermatophyta</taxon>
        <taxon>Magnoliopsida</taxon>
        <taxon>Liliopsida</taxon>
        <taxon>Poales</taxon>
        <taxon>Poaceae</taxon>
        <taxon>BOP clade</taxon>
        <taxon>Pooideae</taxon>
        <taxon>Triticodae</taxon>
        <taxon>Triticeae</taxon>
        <taxon>Triticinae</taxon>
        <taxon>Triticum</taxon>
    </lineage>
</organism>
<dbReference type="EnsemblPlants" id="TuG1812G0300003327.01.T01">
    <property type="protein sequence ID" value="TuG1812G0300003327.01.T01.cds354397"/>
    <property type="gene ID" value="TuG1812G0300003327.01"/>
</dbReference>
<dbReference type="Gramene" id="TuG1812G0300003327.01.T01">
    <property type="protein sequence ID" value="TuG1812G0300003327.01.T01.cds354397"/>
    <property type="gene ID" value="TuG1812G0300003327.01"/>
</dbReference>
<evidence type="ECO:0000256" key="1">
    <source>
        <dbReference type="SAM" id="MobiDB-lite"/>
    </source>
</evidence>
<accession>A0A8R7TXB3</accession>
<reference evidence="3" key="1">
    <citation type="journal article" date="2013" name="Nature">
        <title>Draft genome of the wheat A-genome progenitor Triticum urartu.</title>
        <authorList>
            <person name="Ling H.Q."/>
            <person name="Zhao S."/>
            <person name="Liu D."/>
            <person name="Wang J."/>
            <person name="Sun H."/>
            <person name="Zhang C."/>
            <person name="Fan H."/>
            <person name="Li D."/>
            <person name="Dong L."/>
            <person name="Tao Y."/>
            <person name="Gao C."/>
            <person name="Wu H."/>
            <person name="Li Y."/>
            <person name="Cui Y."/>
            <person name="Guo X."/>
            <person name="Zheng S."/>
            <person name="Wang B."/>
            <person name="Yu K."/>
            <person name="Liang Q."/>
            <person name="Yang W."/>
            <person name="Lou X."/>
            <person name="Chen J."/>
            <person name="Feng M."/>
            <person name="Jian J."/>
            <person name="Zhang X."/>
            <person name="Luo G."/>
            <person name="Jiang Y."/>
            <person name="Liu J."/>
            <person name="Wang Z."/>
            <person name="Sha Y."/>
            <person name="Zhang B."/>
            <person name="Wu H."/>
            <person name="Tang D."/>
            <person name="Shen Q."/>
            <person name="Xue P."/>
            <person name="Zou S."/>
            <person name="Wang X."/>
            <person name="Liu X."/>
            <person name="Wang F."/>
            <person name="Yang Y."/>
            <person name="An X."/>
            <person name="Dong Z."/>
            <person name="Zhang K."/>
            <person name="Zhang X."/>
            <person name="Luo M.C."/>
            <person name="Dvorak J."/>
            <person name="Tong Y."/>
            <person name="Wang J."/>
            <person name="Yang H."/>
            <person name="Li Z."/>
            <person name="Wang D."/>
            <person name="Zhang A."/>
            <person name="Wang J."/>
        </authorList>
    </citation>
    <scope>NUCLEOTIDE SEQUENCE</scope>
    <source>
        <strain evidence="3">cv. G1812</strain>
    </source>
</reference>
<feature type="region of interest" description="Disordered" evidence="1">
    <location>
        <begin position="1"/>
        <end position="28"/>
    </location>
</feature>
<reference evidence="2" key="2">
    <citation type="submission" date="2018-03" db="EMBL/GenBank/DDBJ databases">
        <title>The Triticum urartu genome reveals the dynamic nature of wheat genome evolution.</title>
        <authorList>
            <person name="Ling H."/>
            <person name="Ma B."/>
            <person name="Shi X."/>
            <person name="Liu H."/>
            <person name="Dong L."/>
            <person name="Sun H."/>
            <person name="Cao Y."/>
            <person name="Gao Q."/>
            <person name="Zheng S."/>
            <person name="Li Y."/>
            <person name="Yu Y."/>
            <person name="Du H."/>
            <person name="Qi M."/>
            <person name="Li Y."/>
            <person name="Yu H."/>
            <person name="Cui Y."/>
            <person name="Wang N."/>
            <person name="Chen C."/>
            <person name="Wu H."/>
            <person name="Zhao Y."/>
            <person name="Zhang J."/>
            <person name="Li Y."/>
            <person name="Zhou W."/>
            <person name="Zhang B."/>
            <person name="Hu W."/>
            <person name="Eijk M."/>
            <person name="Tang J."/>
            <person name="Witsenboer H."/>
            <person name="Zhao S."/>
            <person name="Li Z."/>
            <person name="Zhang A."/>
            <person name="Wang D."/>
            <person name="Liang C."/>
        </authorList>
    </citation>
    <scope>NUCLEOTIDE SEQUENCE [LARGE SCALE GENOMIC DNA]</scope>
    <source>
        <strain evidence="2">cv. G1812</strain>
    </source>
</reference>
<evidence type="ECO:0000313" key="3">
    <source>
        <dbReference type="Proteomes" id="UP000015106"/>
    </source>
</evidence>
<dbReference type="Proteomes" id="UP000015106">
    <property type="component" value="Chromosome 3"/>
</dbReference>
<evidence type="ECO:0000313" key="2">
    <source>
        <dbReference type="EnsemblPlants" id="TuG1812G0300003327.01.T01.cds354397"/>
    </source>
</evidence>
<name>A0A8R7TXB3_TRIUA</name>
<feature type="region of interest" description="Disordered" evidence="1">
    <location>
        <begin position="491"/>
        <end position="513"/>
    </location>
</feature>
<feature type="compositionally biased region" description="Basic and acidic residues" evidence="1">
    <location>
        <begin position="491"/>
        <end position="507"/>
    </location>
</feature>
<protein>
    <submittedName>
        <fullName evidence="2">Uncharacterized protein</fullName>
    </submittedName>
</protein>
<dbReference type="AlphaFoldDB" id="A0A8R7TXB3"/>